<keyword evidence="1" id="KW-0732">Signal</keyword>
<sequence>MKHTLLCVCVLATLVAASMCKPSSWREKLPNPYNIRCPRLCLPGQRRMDPCTQGCRCGFVPGTDRNGRLFCTQSVLFKNFRGRPPTLA</sequence>
<organism evidence="2 3">
    <name type="scientific">Amblyomma americanum</name>
    <name type="common">Lone star tick</name>
    <dbReference type="NCBI Taxonomy" id="6943"/>
    <lineage>
        <taxon>Eukaryota</taxon>
        <taxon>Metazoa</taxon>
        <taxon>Ecdysozoa</taxon>
        <taxon>Arthropoda</taxon>
        <taxon>Chelicerata</taxon>
        <taxon>Arachnida</taxon>
        <taxon>Acari</taxon>
        <taxon>Parasitiformes</taxon>
        <taxon>Ixodida</taxon>
        <taxon>Ixodoidea</taxon>
        <taxon>Ixodidae</taxon>
        <taxon>Amblyomminae</taxon>
        <taxon>Amblyomma</taxon>
    </lineage>
</organism>
<keyword evidence="3" id="KW-1185">Reference proteome</keyword>
<gene>
    <name evidence="2" type="ORF">V5799_016636</name>
</gene>
<evidence type="ECO:0000313" key="2">
    <source>
        <dbReference type="EMBL" id="KAK8782022.1"/>
    </source>
</evidence>
<protein>
    <recommendedName>
        <fullName evidence="4">Secreted protein</fullName>
    </recommendedName>
</protein>
<reference evidence="2 3" key="1">
    <citation type="journal article" date="2023" name="Arcadia Sci">
        <title>De novo assembly of a long-read Amblyomma americanum tick genome.</title>
        <authorList>
            <person name="Chou S."/>
            <person name="Poskanzer K.E."/>
            <person name="Rollins M."/>
            <person name="Thuy-Boun P.S."/>
        </authorList>
    </citation>
    <scope>NUCLEOTIDE SEQUENCE [LARGE SCALE GENOMIC DNA]</scope>
    <source>
        <strain evidence="2">F_SG_1</strain>
        <tissue evidence="2">Salivary glands</tissue>
    </source>
</reference>
<comment type="caution">
    <text evidence="2">The sequence shown here is derived from an EMBL/GenBank/DDBJ whole genome shotgun (WGS) entry which is preliminary data.</text>
</comment>
<feature type="signal peptide" evidence="1">
    <location>
        <begin position="1"/>
        <end position="20"/>
    </location>
</feature>
<feature type="chain" id="PRO_5042886221" description="Secreted protein" evidence="1">
    <location>
        <begin position="21"/>
        <end position="88"/>
    </location>
</feature>
<accession>A0AAQ4F5M6</accession>
<evidence type="ECO:0000313" key="3">
    <source>
        <dbReference type="Proteomes" id="UP001321473"/>
    </source>
</evidence>
<evidence type="ECO:0000256" key="1">
    <source>
        <dbReference type="SAM" id="SignalP"/>
    </source>
</evidence>
<dbReference type="AlphaFoldDB" id="A0AAQ4F5M6"/>
<dbReference type="Proteomes" id="UP001321473">
    <property type="component" value="Unassembled WGS sequence"/>
</dbReference>
<name>A0AAQ4F5M6_AMBAM</name>
<proteinExistence type="predicted"/>
<evidence type="ECO:0008006" key="4">
    <source>
        <dbReference type="Google" id="ProtNLM"/>
    </source>
</evidence>
<dbReference type="EMBL" id="JARKHS020007085">
    <property type="protein sequence ID" value="KAK8782022.1"/>
    <property type="molecule type" value="Genomic_DNA"/>
</dbReference>